<dbReference type="Proteomes" id="UP000749559">
    <property type="component" value="Unassembled WGS sequence"/>
</dbReference>
<name>A0A8S4MZ05_OWEFU</name>
<dbReference type="EMBL" id="CAIIXF020000001">
    <property type="protein sequence ID" value="CAH1773809.1"/>
    <property type="molecule type" value="Genomic_DNA"/>
</dbReference>
<reference evidence="1" key="1">
    <citation type="submission" date="2022-03" db="EMBL/GenBank/DDBJ databases">
        <authorList>
            <person name="Martin C."/>
        </authorList>
    </citation>
    <scope>NUCLEOTIDE SEQUENCE</scope>
</reference>
<gene>
    <name evidence="1" type="ORF">OFUS_LOCUS1350</name>
</gene>
<dbReference type="AlphaFoldDB" id="A0A8S4MZ05"/>
<evidence type="ECO:0000313" key="1">
    <source>
        <dbReference type="EMBL" id="CAH1773809.1"/>
    </source>
</evidence>
<organism evidence="1 2">
    <name type="scientific">Owenia fusiformis</name>
    <name type="common">Polychaete worm</name>
    <dbReference type="NCBI Taxonomy" id="6347"/>
    <lineage>
        <taxon>Eukaryota</taxon>
        <taxon>Metazoa</taxon>
        <taxon>Spiralia</taxon>
        <taxon>Lophotrochozoa</taxon>
        <taxon>Annelida</taxon>
        <taxon>Polychaeta</taxon>
        <taxon>Sedentaria</taxon>
        <taxon>Canalipalpata</taxon>
        <taxon>Sabellida</taxon>
        <taxon>Oweniida</taxon>
        <taxon>Oweniidae</taxon>
        <taxon>Owenia</taxon>
    </lineage>
</organism>
<protein>
    <submittedName>
        <fullName evidence="1">Uncharacterized protein</fullName>
    </submittedName>
</protein>
<sequence length="442" mass="48326">QSLSIPWTGNRLNSSAVTSSALGQPTQLTQSLSIPWTGNGLNSSAVTSSALGQPTQLTQSLSIPWAGDGLKSSSSHLEQLVQQTQSHPISWTGAERNNMNFKESFSSGMPMHQAQFTAMAWTKNEQNNLKSPMLGQPVQTKQPPSVPWTGSLIDHHKIFDNISIAQTCQRTTSPIYPSPSIKVTPKSAHLSTLLPMNVMSQHLGLMLNKGSALSSTAPVFTQEHAKRGMWSPAALDKDSSMIAPVQTKSNYVHSLSEYIDEDVDLNHIEREVSQMKSTANVMKNHTYTEYTSSPVAVERGQPLLSPIDPMIPRTLPDSPLSDVDLNSPNVQYNLQPSAHPSLAESILESPLSDLGLTIKLSNIFQRGKADCTPVMDDNLNKPDDDVYNIIDLDTSMTISPCHGQRQDNPIIKPNNEPDEGFKVDGPLQVKMISSCMFTKFIV</sequence>
<proteinExistence type="predicted"/>
<accession>A0A8S4MZ05</accession>
<keyword evidence="2" id="KW-1185">Reference proteome</keyword>
<evidence type="ECO:0000313" key="2">
    <source>
        <dbReference type="Proteomes" id="UP000749559"/>
    </source>
</evidence>
<feature type="non-terminal residue" evidence="1">
    <location>
        <position position="1"/>
    </location>
</feature>
<comment type="caution">
    <text evidence="1">The sequence shown here is derived from an EMBL/GenBank/DDBJ whole genome shotgun (WGS) entry which is preliminary data.</text>
</comment>